<evidence type="ECO:0000313" key="15">
    <source>
        <dbReference type="Proteomes" id="UP000192596"/>
    </source>
</evidence>
<dbReference type="OrthoDB" id="205639at2759"/>
<dbReference type="GO" id="GO:0015031">
    <property type="term" value="P:protein transport"/>
    <property type="evidence" value="ECO:0007669"/>
    <property type="project" value="TreeGrafter"/>
</dbReference>
<keyword evidence="7" id="KW-0072">Autophagy</keyword>
<name>A0A1V8SNQ6_9PEZI</name>
<feature type="region of interest" description="Disordered" evidence="12">
    <location>
        <begin position="1"/>
        <end position="202"/>
    </location>
</feature>
<keyword evidence="9" id="KW-0472">Membrane</keyword>
<keyword evidence="6" id="KW-0967">Endosome</keyword>
<evidence type="ECO:0000256" key="6">
    <source>
        <dbReference type="ARBA" id="ARBA00022753"/>
    </source>
</evidence>
<evidence type="ECO:0000256" key="1">
    <source>
        <dbReference type="ARBA" id="ARBA00004481"/>
    </source>
</evidence>
<dbReference type="PANTHER" id="PTHR45949">
    <property type="entry name" value="SORTING NEXIN-4"/>
    <property type="match status" value="1"/>
</dbReference>
<comment type="subcellular location">
    <subcellularLocation>
        <location evidence="2">Cytoplasm</location>
    </subcellularLocation>
    <subcellularLocation>
        <location evidence="1">Endosome membrane</location>
        <topology evidence="1">Peripheral membrane protein</topology>
    </subcellularLocation>
</comment>
<feature type="compositionally biased region" description="Basic and acidic residues" evidence="12">
    <location>
        <begin position="53"/>
        <end position="63"/>
    </location>
</feature>
<dbReference type="GO" id="GO:0035091">
    <property type="term" value="F:phosphatidylinositol binding"/>
    <property type="evidence" value="ECO:0007669"/>
    <property type="project" value="InterPro"/>
</dbReference>
<dbReference type="InterPro" id="IPR001683">
    <property type="entry name" value="PX_dom"/>
</dbReference>
<evidence type="ECO:0000256" key="11">
    <source>
        <dbReference type="ARBA" id="ARBA00041273"/>
    </source>
</evidence>
<dbReference type="Gene3D" id="1.20.1270.60">
    <property type="entry name" value="Arfaptin homology (AH) domain/BAR domain"/>
    <property type="match status" value="1"/>
</dbReference>
<evidence type="ECO:0000256" key="12">
    <source>
        <dbReference type="SAM" id="MobiDB-lite"/>
    </source>
</evidence>
<dbReference type="GO" id="GO:0010008">
    <property type="term" value="C:endosome membrane"/>
    <property type="evidence" value="ECO:0007669"/>
    <property type="project" value="UniProtKB-SubCell"/>
</dbReference>
<keyword evidence="8" id="KW-0446">Lipid-binding</keyword>
<dbReference type="Proteomes" id="UP000192596">
    <property type="component" value="Unassembled WGS sequence"/>
</dbReference>
<dbReference type="InParanoid" id="A0A1V8SNQ6"/>
<evidence type="ECO:0000256" key="9">
    <source>
        <dbReference type="ARBA" id="ARBA00023136"/>
    </source>
</evidence>
<evidence type="ECO:0000256" key="7">
    <source>
        <dbReference type="ARBA" id="ARBA00023006"/>
    </source>
</evidence>
<dbReference type="FunFam" id="1.20.1270.60:FF:000042">
    <property type="entry name" value="Vacuolar targeting protein Atg24"/>
    <property type="match status" value="1"/>
</dbReference>
<evidence type="ECO:0000256" key="8">
    <source>
        <dbReference type="ARBA" id="ARBA00023121"/>
    </source>
</evidence>
<dbReference type="GO" id="GO:0005769">
    <property type="term" value="C:early endosome"/>
    <property type="evidence" value="ECO:0007669"/>
    <property type="project" value="TreeGrafter"/>
</dbReference>
<accession>A0A1V8SNQ6</accession>
<feature type="compositionally biased region" description="Low complexity" evidence="12">
    <location>
        <begin position="67"/>
        <end position="91"/>
    </location>
</feature>
<dbReference type="Gene3D" id="3.30.1520.10">
    <property type="entry name" value="Phox-like domain"/>
    <property type="match status" value="1"/>
</dbReference>
<dbReference type="GO" id="GO:0000422">
    <property type="term" value="P:autophagy of mitochondrion"/>
    <property type="evidence" value="ECO:0007669"/>
    <property type="project" value="TreeGrafter"/>
</dbReference>
<dbReference type="SUPFAM" id="SSF103657">
    <property type="entry name" value="BAR/IMD domain-like"/>
    <property type="match status" value="1"/>
</dbReference>
<dbReference type="InterPro" id="IPR036871">
    <property type="entry name" value="PX_dom_sf"/>
</dbReference>
<dbReference type="SMART" id="SM00312">
    <property type="entry name" value="PX"/>
    <property type="match status" value="1"/>
</dbReference>
<comment type="caution">
    <text evidence="14">The sequence shown here is derived from an EMBL/GenBank/DDBJ whole genome shotgun (WGS) entry which is preliminary data.</text>
</comment>
<evidence type="ECO:0000256" key="10">
    <source>
        <dbReference type="ARBA" id="ARBA00040748"/>
    </source>
</evidence>
<dbReference type="FunCoup" id="A0A1V8SNQ6">
    <property type="interactions" value="911"/>
</dbReference>
<dbReference type="InterPro" id="IPR027267">
    <property type="entry name" value="AH/BAR_dom_sf"/>
</dbReference>
<evidence type="ECO:0000256" key="2">
    <source>
        <dbReference type="ARBA" id="ARBA00004496"/>
    </source>
</evidence>
<dbReference type="GO" id="GO:0061709">
    <property type="term" value="P:reticulophagy"/>
    <property type="evidence" value="ECO:0007669"/>
    <property type="project" value="TreeGrafter"/>
</dbReference>
<evidence type="ECO:0000259" key="13">
    <source>
        <dbReference type="PROSITE" id="PS50195"/>
    </source>
</evidence>
<reference evidence="15" key="1">
    <citation type="submission" date="2017-03" db="EMBL/GenBank/DDBJ databases">
        <title>Genomes of endolithic fungi from Antarctica.</title>
        <authorList>
            <person name="Coleine C."/>
            <person name="Masonjones S."/>
            <person name="Stajich J.E."/>
        </authorList>
    </citation>
    <scope>NUCLEOTIDE SEQUENCE [LARGE SCALE GENOMIC DNA]</scope>
    <source>
        <strain evidence="15">CCFEE 5527</strain>
    </source>
</reference>
<comment type="similarity">
    <text evidence="3">Belongs to the sorting nexin family.</text>
</comment>
<dbReference type="GO" id="GO:0000407">
    <property type="term" value="C:phagophore assembly site"/>
    <property type="evidence" value="ECO:0007669"/>
    <property type="project" value="TreeGrafter"/>
</dbReference>
<keyword evidence="5" id="KW-0963">Cytoplasm</keyword>
<feature type="compositionally biased region" description="Basic and acidic residues" evidence="12">
    <location>
        <begin position="1"/>
        <end position="28"/>
    </location>
</feature>
<feature type="domain" description="PX" evidence="13">
    <location>
        <begin position="212"/>
        <end position="333"/>
    </location>
</feature>
<gene>
    <name evidence="14" type="ORF">B0A48_13872</name>
</gene>
<feature type="compositionally biased region" description="Basic and acidic residues" evidence="12">
    <location>
        <begin position="139"/>
        <end position="151"/>
    </location>
</feature>
<dbReference type="EMBL" id="NAJO01000035">
    <property type="protein sequence ID" value="OQO00522.1"/>
    <property type="molecule type" value="Genomic_DNA"/>
</dbReference>
<feature type="compositionally biased region" description="Acidic residues" evidence="12">
    <location>
        <begin position="100"/>
        <end position="113"/>
    </location>
</feature>
<dbReference type="PROSITE" id="PS50195">
    <property type="entry name" value="PX"/>
    <property type="match status" value="1"/>
</dbReference>
<dbReference type="SUPFAM" id="SSF64268">
    <property type="entry name" value="PX domain"/>
    <property type="match status" value="1"/>
</dbReference>
<dbReference type="PANTHER" id="PTHR45949:SF2">
    <property type="entry name" value="SORTING NEXIN-4"/>
    <property type="match status" value="1"/>
</dbReference>
<dbReference type="CDD" id="cd06863">
    <property type="entry name" value="PX_Atg24p"/>
    <property type="match status" value="1"/>
</dbReference>
<dbReference type="Pfam" id="PF00787">
    <property type="entry name" value="PX"/>
    <property type="match status" value="1"/>
</dbReference>
<protein>
    <recommendedName>
        <fullName evidence="10">Sorting nexin-4</fullName>
    </recommendedName>
    <alternativeName>
        <fullName evidence="11">Autophagy-related protein 24</fullName>
    </alternativeName>
</protein>
<organism evidence="14 15">
    <name type="scientific">Cryoendolithus antarcticus</name>
    <dbReference type="NCBI Taxonomy" id="1507870"/>
    <lineage>
        <taxon>Eukaryota</taxon>
        <taxon>Fungi</taxon>
        <taxon>Dikarya</taxon>
        <taxon>Ascomycota</taxon>
        <taxon>Pezizomycotina</taxon>
        <taxon>Dothideomycetes</taxon>
        <taxon>Dothideomycetidae</taxon>
        <taxon>Cladosporiales</taxon>
        <taxon>Cladosporiaceae</taxon>
        <taxon>Cryoendolithus</taxon>
    </lineage>
</organism>
<dbReference type="AlphaFoldDB" id="A0A1V8SNQ6"/>
<evidence type="ECO:0000256" key="5">
    <source>
        <dbReference type="ARBA" id="ARBA00022490"/>
    </source>
</evidence>
<evidence type="ECO:0000313" key="14">
    <source>
        <dbReference type="EMBL" id="OQO00522.1"/>
    </source>
</evidence>
<evidence type="ECO:0000256" key="4">
    <source>
        <dbReference type="ARBA" id="ARBA00022448"/>
    </source>
</evidence>
<sequence>MNDRRDNGGAPANRHEQKARADPHDGELLHNPWAVSVLGIPNKTGRESGCLQRPEHLINDKPKVFHSSGSPLKGSSTSPVSRSVAARSSSPNAEAAGVASDDDWDVIDTDTETDPNTNNTSPPPKSRSALWLDRLTVSKHAEDSHLQEGKGKATGLHTAKGSTEEDWGEAIEGTSVSDMESGNDDDYNPSQWTKGGPSGDATDLAGIGEEGSIKCTVTKPLKEGEGAQNAYTSYLVTTDTDFKSFQASHATVRRRFTDFLFLYKTLLKEYPQCAVPPLPEKHNLTHLTGDRFNSAFTARRAFSLQRFLTRLTLHPVLRRAVLLNLFLESSDWNAVMKSRPSRAMSGGESSGSSVLESWTDNFLNAFTKVHKTDKRFTEVDDRGKKLDEDLNTVSKTVARVAKRDADLEVDYSDLSVQFLKLATLEPGLTDELTSFSTCLKDTSELWKILKEHTELDYLGSLKDMESYSHSVKTLMRTREQKQLDFEGLTEYLTKAAQERDTLASHGNLGASGFLRQKIEDVRGVDHEQARRERQRKLEVQISRLTTEVDGAKTTSEAFDTEAIKEVGDFERIKGVEFKGSLEGLAQANIDFHANNINLWEGLIKDIEARQKARVGVAV</sequence>
<dbReference type="STRING" id="1507870.A0A1V8SNQ6"/>
<evidence type="ECO:0000256" key="3">
    <source>
        <dbReference type="ARBA" id="ARBA00010883"/>
    </source>
</evidence>
<dbReference type="GO" id="GO:0034727">
    <property type="term" value="P:piecemeal microautophagy of the nucleus"/>
    <property type="evidence" value="ECO:0007669"/>
    <property type="project" value="TreeGrafter"/>
</dbReference>
<proteinExistence type="inferred from homology"/>
<keyword evidence="4" id="KW-0813">Transport</keyword>
<keyword evidence="15" id="KW-1185">Reference proteome</keyword>
<dbReference type="GO" id="GO:0032456">
    <property type="term" value="P:endocytic recycling"/>
    <property type="evidence" value="ECO:0007669"/>
    <property type="project" value="TreeGrafter"/>
</dbReference>